<dbReference type="Proteomes" id="UP001152320">
    <property type="component" value="Chromosome 19"/>
</dbReference>
<dbReference type="InterPro" id="IPR007872">
    <property type="entry name" value="DPH_MB_dom"/>
</dbReference>
<dbReference type="PANTHER" id="PTHR45255">
    <property type="entry name" value="DNAJ HOMOLOG SUBFAMILY C MEMBER 24"/>
    <property type="match status" value="1"/>
</dbReference>
<dbReference type="PROSITE" id="PS51074">
    <property type="entry name" value="DPH_MB"/>
    <property type="match status" value="1"/>
</dbReference>
<dbReference type="GO" id="GO:0008198">
    <property type="term" value="F:ferrous iron binding"/>
    <property type="evidence" value="ECO:0007669"/>
    <property type="project" value="TreeGrafter"/>
</dbReference>
<organism evidence="5 6">
    <name type="scientific">Holothuria leucospilota</name>
    <name type="common">Black long sea cucumber</name>
    <name type="synonym">Mertensiothuria leucospilota</name>
    <dbReference type="NCBI Taxonomy" id="206669"/>
    <lineage>
        <taxon>Eukaryota</taxon>
        <taxon>Metazoa</taxon>
        <taxon>Echinodermata</taxon>
        <taxon>Eleutherozoa</taxon>
        <taxon>Echinozoa</taxon>
        <taxon>Holothuroidea</taxon>
        <taxon>Aspidochirotacea</taxon>
        <taxon>Aspidochirotida</taxon>
        <taxon>Holothuriidae</taxon>
        <taxon>Holothuria</taxon>
    </lineage>
</organism>
<evidence type="ECO:0000313" key="5">
    <source>
        <dbReference type="EMBL" id="KAJ8023256.1"/>
    </source>
</evidence>
<keyword evidence="1" id="KW-0479">Metal-binding</keyword>
<dbReference type="PANTHER" id="PTHR45255:SF1">
    <property type="entry name" value="DNAJ HOMOLOG SUBFAMILY C MEMBER 24"/>
    <property type="match status" value="1"/>
</dbReference>
<feature type="domain" description="DPH-type MB" evidence="4">
    <location>
        <begin position="59"/>
        <end position="112"/>
    </location>
</feature>
<keyword evidence="6" id="KW-1185">Reference proteome</keyword>
<dbReference type="Gene3D" id="1.10.287.110">
    <property type="entry name" value="DnaJ domain"/>
    <property type="match status" value="1"/>
</dbReference>
<dbReference type="InterPro" id="IPR036869">
    <property type="entry name" value="J_dom_sf"/>
</dbReference>
<proteinExistence type="predicted"/>
<name>A0A9Q1BD25_HOLLE</name>
<dbReference type="SUPFAM" id="SSF144217">
    <property type="entry name" value="CSL zinc finger"/>
    <property type="match status" value="1"/>
</dbReference>
<dbReference type="AlphaFoldDB" id="A0A9Q1BD25"/>
<dbReference type="SUPFAM" id="SSF46565">
    <property type="entry name" value="Chaperone J-domain"/>
    <property type="match status" value="1"/>
</dbReference>
<dbReference type="EMBL" id="JAIZAY010000019">
    <property type="protein sequence ID" value="KAJ8023256.1"/>
    <property type="molecule type" value="Genomic_DNA"/>
</dbReference>
<gene>
    <name evidence="5" type="ORF">HOLleu_35620</name>
</gene>
<dbReference type="OrthoDB" id="66964at2759"/>
<dbReference type="InterPro" id="IPR036671">
    <property type="entry name" value="DPH_MB_sf"/>
</dbReference>
<dbReference type="Gene3D" id="3.10.660.10">
    <property type="entry name" value="DPH Zinc finger"/>
    <property type="match status" value="1"/>
</dbReference>
<reference evidence="5" key="1">
    <citation type="submission" date="2021-10" db="EMBL/GenBank/DDBJ databases">
        <title>Tropical sea cucumber genome reveals ecological adaptation and Cuvierian tubules defense mechanism.</title>
        <authorList>
            <person name="Chen T."/>
        </authorList>
    </citation>
    <scope>NUCLEOTIDE SEQUENCE</scope>
    <source>
        <strain evidence="5">Nanhai2018</strain>
        <tissue evidence="5">Muscle</tissue>
    </source>
</reference>
<evidence type="ECO:0000313" key="6">
    <source>
        <dbReference type="Proteomes" id="UP001152320"/>
    </source>
</evidence>
<comment type="caution">
    <text evidence="5">The sequence shown here is derived from an EMBL/GenBank/DDBJ whole genome shotgun (WGS) entry which is preliminary data.</text>
</comment>
<protein>
    <submittedName>
        <fullName evidence="5">DnaJ-like subfamily C member 24</fullName>
    </submittedName>
</protein>
<evidence type="ECO:0000259" key="4">
    <source>
        <dbReference type="PROSITE" id="PS51074"/>
    </source>
</evidence>
<evidence type="ECO:0000256" key="3">
    <source>
        <dbReference type="ARBA" id="ARBA00023004"/>
    </source>
</evidence>
<keyword evidence="2" id="KW-0862">Zinc</keyword>
<keyword evidence="3" id="KW-0408">Iron</keyword>
<dbReference type="Pfam" id="PF05207">
    <property type="entry name" value="Zn_ribbon_CSL"/>
    <property type="match status" value="1"/>
</dbReference>
<evidence type="ECO:0000256" key="2">
    <source>
        <dbReference type="ARBA" id="ARBA00022833"/>
    </source>
</evidence>
<evidence type="ECO:0000256" key="1">
    <source>
        <dbReference type="ARBA" id="ARBA00022723"/>
    </source>
</evidence>
<dbReference type="GO" id="GO:0001671">
    <property type="term" value="F:ATPase activator activity"/>
    <property type="evidence" value="ECO:0007669"/>
    <property type="project" value="TreeGrafter"/>
</dbReference>
<sequence>MTKYSPDKVSHNATEEDIDKARENYFKLQDAWKVLSDPDLRKQYDAELTADTLKYDTPADSEVDISELDYNTDDNCYYHPCRCGGEFEIPGSNLHLLSYCNTCSLSIHIIDTSKKK</sequence>
<accession>A0A9Q1BD25</accession>